<evidence type="ECO:0000313" key="2">
    <source>
        <dbReference type="EMBL" id="KYG10093.1"/>
    </source>
</evidence>
<accession>A0A150TZH3</accession>
<sequence length="397" mass="42682">MERPYHHRRAGPKAACPARPAGRTHAARRSIRRRFDYAAPMLFRTAALRALGLALCLSVLGTVGGACGQGALGVMPGVVNDPGNLSLRRAILSFATSQLCSEMRKRSVPLRLRDEDPVTGRFYPGTCVAQELANGNLFLQFGGSGVVWTNLTKRMSFDASAAVEYDHDFLMDGDTMYVYFRQRSTTAASFTTKLIEQPAAISLGGVSLAQGSAYANALGAQLVKTEIARGFTVIRDDDGAVQFGLGIIEKGQRPQAPYARRDNGRLLLANERTEVHQGQRDYIGPLEITGSGEAMTLTVAVDGAPGVDVILVPRAAGEQWLQAYLTQAAPPPLSAAPLLDEPVYSGAPWRRTVPLPEGQYYLVIDNTNAAGRTQPTTYARDDRAALVSYAVETGDAP</sequence>
<comment type="caution">
    <text evidence="2">The sequence shown here is derived from an EMBL/GenBank/DDBJ whole genome shotgun (WGS) entry which is preliminary data.</text>
</comment>
<organism evidence="2 3">
    <name type="scientific">Sorangium cellulosum</name>
    <name type="common">Polyangium cellulosum</name>
    <dbReference type="NCBI Taxonomy" id="56"/>
    <lineage>
        <taxon>Bacteria</taxon>
        <taxon>Pseudomonadati</taxon>
        <taxon>Myxococcota</taxon>
        <taxon>Polyangia</taxon>
        <taxon>Polyangiales</taxon>
        <taxon>Polyangiaceae</taxon>
        <taxon>Sorangium</taxon>
    </lineage>
</organism>
<feature type="region of interest" description="Disordered" evidence="1">
    <location>
        <begin position="1"/>
        <end position="25"/>
    </location>
</feature>
<evidence type="ECO:0000256" key="1">
    <source>
        <dbReference type="SAM" id="MobiDB-lite"/>
    </source>
</evidence>
<dbReference type="EMBL" id="JEME01000447">
    <property type="protein sequence ID" value="KYG10093.1"/>
    <property type="molecule type" value="Genomic_DNA"/>
</dbReference>
<name>A0A150TZH3_SORCE</name>
<proteinExistence type="predicted"/>
<gene>
    <name evidence="2" type="ORF">BE21_14130</name>
</gene>
<feature type="compositionally biased region" description="Basic residues" evidence="1">
    <location>
        <begin position="1"/>
        <end position="11"/>
    </location>
</feature>
<dbReference type="Proteomes" id="UP000075502">
    <property type="component" value="Unassembled WGS sequence"/>
</dbReference>
<evidence type="ECO:0000313" key="3">
    <source>
        <dbReference type="Proteomes" id="UP000075502"/>
    </source>
</evidence>
<protein>
    <submittedName>
        <fullName evidence="2">Uncharacterized protein</fullName>
    </submittedName>
</protein>
<reference evidence="2 3" key="1">
    <citation type="submission" date="2014-02" db="EMBL/GenBank/DDBJ databases">
        <title>The small core and large imbalanced accessory genome model reveals a collaborative survival strategy of Sorangium cellulosum strains in nature.</title>
        <authorList>
            <person name="Han K."/>
            <person name="Peng R."/>
            <person name="Blom J."/>
            <person name="Li Y.-Z."/>
        </authorList>
    </citation>
    <scope>NUCLEOTIDE SEQUENCE [LARGE SCALE GENOMIC DNA]</scope>
    <source>
        <strain evidence="2 3">So0007-03</strain>
    </source>
</reference>
<dbReference type="AlphaFoldDB" id="A0A150TZH3"/>